<name>G7ICT0_MEDTR</name>
<keyword evidence="8" id="KW-1185">Reference proteome</keyword>
<reference evidence="6" key="5">
    <citation type="journal article" date="2018" name="Nat. Plants">
        <title>Whole-genome landscape of Medicago truncatula symbiotic genes.</title>
        <authorList>
            <person name="Pecrix Y."/>
            <person name="Gamas P."/>
            <person name="Carrere S."/>
        </authorList>
    </citation>
    <scope>NUCLEOTIDE SEQUENCE</scope>
    <source>
        <tissue evidence="6">Leaves</tissue>
    </source>
</reference>
<evidence type="ECO:0000313" key="7">
    <source>
        <dbReference type="EnsemblPlants" id="AES61601"/>
    </source>
</evidence>
<dbReference type="OMA" id="KREVRND"/>
<dbReference type="EMBL" id="PSQE01000001">
    <property type="protein sequence ID" value="RHN80995.1"/>
    <property type="molecule type" value="Genomic_DNA"/>
</dbReference>
<dbReference type="Proteomes" id="UP000002051">
    <property type="component" value="Unassembled WGS sequence"/>
</dbReference>
<dbReference type="EMBL" id="CM001217">
    <property type="protein sequence ID" value="AES61601.1"/>
    <property type="molecule type" value="Genomic_DNA"/>
</dbReference>
<comment type="subcellular location">
    <subcellularLocation>
        <location evidence="1">Nucleus</location>
    </subcellularLocation>
</comment>
<evidence type="ECO:0000313" key="9">
    <source>
        <dbReference type="Proteomes" id="UP000265566"/>
    </source>
</evidence>
<reference evidence="5 8" key="1">
    <citation type="journal article" date="2011" name="Nature">
        <title>The Medicago genome provides insight into the evolution of rhizobial symbioses.</title>
        <authorList>
            <person name="Young N.D."/>
            <person name="Debelle F."/>
            <person name="Oldroyd G.E."/>
            <person name="Geurts R."/>
            <person name="Cannon S.B."/>
            <person name="Udvardi M.K."/>
            <person name="Benedito V.A."/>
            <person name="Mayer K.F."/>
            <person name="Gouzy J."/>
            <person name="Schoof H."/>
            <person name="Van de Peer Y."/>
            <person name="Proost S."/>
            <person name="Cook D.R."/>
            <person name="Meyers B.C."/>
            <person name="Spannagl M."/>
            <person name="Cheung F."/>
            <person name="De Mita S."/>
            <person name="Krishnakumar V."/>
            <person name="Gundlach H."/>
            <person name="Zhou S."/>
            <person name="Mudge J."/>
            <person name="Bharti A.K."/>
            <person name="Murray J.D."/>
            <person name="Naoumkina M.A."/>
            <person name="Rosen B."/>
            <person name="Silverstein K.A."/>
            <person name="Tang H."/>
            <person name="Rombauts S."/>
            <person name="Zhao P.X."/>
            <person name="Zhou P."/>
            <person name="Barbe V."/>
            <person name="Bardou P."/>
            <person name="Bechner M."/>
            <person name="Bellec A."/>
            <person name="Berger A."/>
            <person name="Berges H."/>
            <person name="Bidwell S."/>
            <person name="Bisseling T."/>
            <person name="Choisne N."/>
            <person name="Couloux A."/>
            <person name="Denny R."/>
            <person name="Deshpande S."/>
            <person name="Dai X."/>
            <person name="Doyle J.J."/>
            <person name="Dudez A.M."/>
            <person name="Farmer A.D."/>
            <person name="Fouteau S."/>
            <person name="Franken C."/>
            <person name="Gibelin C."/>
            <person name="Gish J."/>
            <person name="Goldstein S."/>
            <person name="Gonzalez A.J."/>
            <person name="Green P.J."/>
            <person name="Hallab A."/>
            <person name="Hartog M."/>
            <person name="Hua A."/>
            <person name="Humphray S.J."/>
            <person name="Jeong D.H."/>
            <person name="Jing Y."/>
            <person name="Jocker A."/>
            <person name="Kenton S.M."/>
            <person name="Kim D.J."/>
            <person name="Klee K."/>
            <person name="Lai H."/>
            <person name="Lang C."/>
            <person name="Lin S."/>
            <person name="Macmil S.L."/>
            <person name="Magdelenat G."/>
            <person name="Matthews L."/>
            <person name="McCorrison J."/>
            <person name="Monaghan E.L."/>
            <person name="Mun J.H."/>
            <person name="Najar F.Z."/>
            <person name="Nicholson C."/>
            <person name="Noirot C."/>
            <person name="O'Bleness M."/>
            <person name="Paule C.R."/>
            <person name="Poulain J."/>
            <person name="Prion F."/>
            <person name="Qin B."/>
            <person name="Qu C."/>
            <person name="Retzel E.F."/>
            <person name="Riddle C."/>
            <person name="Sallet E."/>
            <person name="Samain S."/>
            <person name="Samson N."/>
            <person name="Sanders I."/>
            <person name="Saurat O."/>
            <person name="Scarpelli C."/>
            <person name="Schiex T."/>
            <person name="Segurens B."/>
            <person name="Severin A.J."/>
            <person name="Sherrier D.J."/>
            <person name="Shi R."/>
            <person name="Sims S."/>
            <person name="Singer S.R."/>
            <person name="Sinharoy S."/>
            <person name="Sterck L."/>
            <person name="Viollet A."/>
            <person name="Wang B.B."/>
            <person name="Wang K."/>
            <person name="Wang M."/>
            <person name="Wang X."/>
            <person name="Warfsmann J."/>
            <person name="Weissenbach J."/>
            <person name="White D.D."/>
            <person name="White J.D."/>
            <person name="Wiley G.B."/>
            <person name="Wincker P."/>
            <person name="Xing Y."/>
            <person name="Yang L."/>
            <person name="Yao Z."/>
            <person name="Ying F."/>
            <person name="Zhai J."/>
            <person name="Zhou L."/>
            <person name="Zuber A."/>
            <person name="Denarie J."/>
            <person name="Dixon R.A."/>
            <person name="May G.D."/>
            <person name="Schwartz D.C."/>
            <person name="Rogers J."/>
            <person name="Quetier F."/>
            <person name="Town C.D."/>
            <person name="Roe B.A."/>
        </authorList>
    </citation>
    <scope>NUCLEOTIDE SEQUENCE [LARGE SCALE GENOMIC DNA]</scope>
    <source>
        <strain evidence="5">A17</strain>
        <strain evidence="7 8">cv. Jemalong A17</strain>
    </source>
</reference>
<reference evidence="7" key="3">
    <citation type="submission" date="2015-04" db="UniProtKB">
        <authorList>
            <consortium name="EnsemblPlants"/>
        </authorList>
    </citation>
    <scope>IDENTIFICATION</scope>
    <source>
        <strain evidence="7">cv. Jemalong A17</strain>
    </source>
</reference>
<feature type="compositionally biased region" description="Basic and acidic residues" evidence="4">
    <location>
        <begin position="1"/>
        <end position="15"/>
    </location>
</feature>
<dbReference type="InterPro" id="IPR031425">
    <property type="entry name" value="NPR1/NH1-interacting"/>
</dbReference>
<dbReference type="PANTHER" id="PTHR33669:SF1">
    <property type="entry name" value="PROTEIN NIM1-INTERACTING 1"/>
    <property type="match status" value="1"/>
</dbReference>
<dbReference type="PaxDb" id="3880-AES61601"/>
<evidence type="ECO:0000256" key="4">
    <source>
        <dbReference type="SAM" id="MobiDB-lite"/>
    </source>
</evidence>
<organism evidence="5 8">
    <name type="scientific">Medicago truncatula</name>
    <name type="common">Barrel medic</name>
    <name type="synonym">Medicago tribuloides</name>
    <dbReference type="NCBI Taxonomy" id="3880"/>
    <lineage>
        <taxon>Eukaryota</taxon>
        <taxon>Viridiplantae</taxon>
        <taxon>Streptophyta</taxon>
        <taxon>Embryophyta</taxon>
        <taxon>Tracheophyta</taxon>
        <taxon>Spermatophyta</taxon>
        <taxon>Magnoliopsida</taxon>
        <taxon>eudicotyledons</taxon>
        <taxon>Gunneridae</taxon>
        <taxon>Pentapetalae</taxon>
        <taxon>rosids</taxon>
        <taxon>fabids</taxon>
        <taxon>Fabales</taxon>
        <taxon>Fabaceae</taxon>
        <taxon>Papilionoideae</taxon>
        <taxon>50 kb inversion clade</taxon>
        <taxon>NPAAA clade</taxon>
        <taxon>Hologalegina</taxon>
        <taxon>IRL clade</taxon>
        <taxon>Trifolieae</taxon>
        <taxon>Medicago</taxon>
    </lineage>
</organism>
<reference evidence="5 8" key="2">
    <citation type="journal article" date="2014" name="BMC Genomics">
        <title>An improved genome release (version Mt4.0) for the model legume Medicago truncatula.</title>
        <authorList>
            <person name="Tang H."/>
            <person name="Krishnakumar V."/>
            <person name="Bidwell S."/>
            <person name="Rosen B."/>
            <person name="Chan A."/>
            <person name="Zhou S."/>
            <person name="Gentzbittel L."/>
            <person name="Childs K.L."/>
            <person name="Yandell M."/>
            <person name="Gundlach H."/>
            <person name="Mayer K.F."/>
            <person name="Schwartz D.C."/>
            <person name="Town C.D."/>
        </authorList>
    </citation>
    <scope>GENOME REANNOTATION</scope>
    <source>
        <strain evidence="7 8">cv. Jemalong A17</strain>
    </source>
</reference>
<dbReference type="GO" id="GO:0010112">
    <property type="term" value="P:regulation of systemic acquired resistance"/>
    <property type="evidence" value="ECO:0007669"/>
    <property type="project" value="InterPro"/>
</dbReference>
<dbReference type="EnsemblPlants" id="AES61601">
    <property type="protein sequence ID" value="AES61601"/>
    <property type="gene ID" value="MTR_1g086450"/>
</dbReference>
<protein>
    <submittedName>
        <fullName evidence="6">Putative NPR1/NH1-interacting protein</fullName>
    </submittedName>
</protein>
<evidence type="ECO:0000313" key="6">
    <source>
        <dbReference type="EMBL" id="RHN80995.1"/>
    </source>
</evidence>
<proteinExistence type="inferred from homology"/>
<evidence type="ECO:0000256" key="3">
    <source>
        <dbReference type="ARBA" id="ARBA00023242"/>
    </source>
</evidence>
<reference evidence="9" key="4">
    <citation type="journal article" date="2018" name="Nat. Plants">
        <title>Whole-genome landscape of Medicago truncatula symbiotic genes.</title>
        <authorList>
            <person name="Pecrix Y."/>
            <person name="Staton S.E."/>
            <person name="Sallet E."/>
            <person name="Lelandais-Briere C."/>
            <person name="Moreau S."/>
            <person name="Carrere S."/>
            <person name="Blein T."/>
            <person name="Jardinaud M.F."/>
            <person name="Latrasse D."/>
            <person name="Zouine M."/>
            <person name="Zahm M."/>
            <person name="Kreplak J."/>
            <person name="Mayjonade B."/>
            <person name="Satge C."/>
            <person name="Perez M."/>
            <person name="Cauet S."/>
            <person name="Marande W."/>
            <person name="Chantry-Darmon C."/>
            <person name="Lopez-Roques C."/>
            <person name="Bouchez O."/>
            <person name="Berard A."/>
            <person name="Debelle F."/>
            <person name="Munos S."/>
            <person name="Bendahmane A."/>
            <person name="Berges H."/>
            <person name="Niebel A."/>
            <person name="Buitink J."/>
            <person name="Frugier F."/>
            <person name="Benhamed M."/>
            <person name="Crespi M."/>
            <person name="Gouzy J."/>
            <person name="Gamas P."/>
        </authorList>
    </citation>
    <scope>NUCLEOTIDE SEQUENCE [LARGE SCALE GENOMIC DNA]</scope>
    <source>
        <strain evidence="9">cv. Jemalong A17</strain>
    </source>
</reference>
<comment type="similarity">
    <text evidence="2">Belongs to the NPR1-interactor family.</text>
</comment>
<dbReference type="PANTHER" id="PTHR33669">
    <property type="entry name" value="PROTEIN NEGATIVE REGULATOR OF RESISTANCE"/>
    <property type="match status" value="1"/>
</dbReference>
<dbReference type="GO" id="GO:0005634">
    <property type="term" value="C:nucleus"/>
    <property type="evidence" value="ECO:0007669"/>
    <property type="project" value="UniProtKB-SubCell"/>
</dbReference>
<dbReference type="AlphaFoldDB" id="G7ICT0"/>
<evidence type="ECO:0000313" key="5">
    <source>
        <dbReference type="EMBL" id="AES61601.1"/>
    </source>
</evidence>
<sequence>MEKKKNEVRNDLNDKQEEEEEEMEIEKFCSLLRSFRDARDRLRRRESELHDQLEKYESNKKKMKTEPPCFQLQDFTTDIQFRKLPLNFLNPVANYTIVDNNKVEKKEHTLDLKLAL</sequence>
<accession>G7ICT0</accession>
<evidence type="ECO:0000313" key="8">
    <source>
        <dbReference type="Proteomes" id="UP000002051"/>
    </source>
</evidence>
<evidence type="ECO:0000256" key="2">
    <source>
        <dbReference type="ARBA" id="ARBA00009937"/>
    </source>
</evidence>
<dbReference type="Proteomes" id="UP000265566">
    <property type="component" value="Chromosome 1"/>
</dbReference>
<dbReference type="HOGENOM" id="CLU_154186_0_0_1"/>
<dbReference type="Pfam" id="PF15699">
    <property type="entry name" value="NPR1_interact"/>
    <property type="match status" value="1"/>
</dbReference>
<keyword evidence="3" id="KW-0539">Nucleus</keyword>
<feature type="region of interest" description="Disordered" evidence="4">
    <location>
        <begin position="1"/>
        <end position="20"/>
    </location>
</feature>
<gene>
    <name evidence="5" type="ordered locus">MTR_1g086450</name>
    <name evidence="6" type="ORF">MtrunA17_Chr1g0194251</name>
</gene>
<dbReference type="Gramene" id="rna4983">
    <property type="protein sequence ID" value="RHN80995.1"/>
    <property type="gene ID" value="gene4983"/>
</dbReference>
<evidence type="ECO:0000256" key="1">
    <source>
        <dbReference type="ARBA" id="ARBA00004123"/>
    </source>
</evidence>